<evidence type="ECO:0000313" key="1">
    <source>
        <dbReference type="EMBL" id="KKL86953.1"/>
    </source>
</evidence>
<gene>
    <name evidence="1" type="ORF">LCGC14_1939620</name>
</gene>
<reference evidence="1" key="1">
    <citation type="journal article" date="2015" name="Nature">
        <title>Complex archaea that bridge the gap between prokaryotes and eukaryotes.</title>
        <authorList>
            <person name="Spang A."/>
            <person name="Saw J.H."/>
            <person name="Jorgensen S.L."/>
            <person name="Zaremba-Niedzwiedzka K."/>
            <person name="Martijn J."/>
            <person name="Lind A.E."/>
            <person name="van Eijk R."/>
            <person name="Schleper C."/>
            <person name="Guy L."/>
            <person name="Ettema T.J."/>
        </authorList>
    </citation>
    <scope>NUCLEOTIDE SEQUENCE</scope>
</reference>
<feature type="non-terminal residue" evidence="1">
    <location>
        <position position="150"/>
    </location>
</feature>
<sequence>MAIVKAPLLSLGASGKIAGTLVATTWKGLKVMREYVKPANPRTPDQLVQRGLFADAVSAWRLYLTNAEIRAAWNKKALVSGKPQSGFNSAVSSLTQILKGDPSASYVDSFAESAGQEVNLSFLNMDNGAIGDEVGTFDIWIGSDPASLLL</sequence>
<protein>
    <submittedName>
        <fullName evidence="1">Uncharacterized protein</fullName>
    </submittedName>
</protein>
<proteinExistence type="predicted"/>
<comment type="caution">
    <text evidence="1">The sequence shown here is derived from an EMBL/GenBank/DDBJ whole genome shotgun (WGS) entry which is preliminary data.</text>
</comment>
<dbReference type="AlphaFoldDB" id="A0A0F9FKZ9"/>
<dbReference type="EMBL" id="LAZR01020968">
    <property type="protein sequence ID" value="KKL86953.1"/>
    <property type="molecule type" value="Genomic_DNA"/>
</dbReference>
<accession>A0A0F9FKZ9</accession>
<organism evidence="1">
    <name type="scientific">marine sediment metagenome</name>
    <dbReference type="NCBI Taxonomy" id="412755"/>
    <lineage>
        <taxon>unclassified sequences</taxon>
        <taxon>metagenomes</taxon>
        <taxon>ecological metagenomes</taxon>
    </lineage>
</organism>
<name>A0A0F9FKZ9_9ZZZZ</name>